<dbReference type="AlphaFoldDB" id="A0A3S4ZAD4"/>
<evidence type="ECO:0000313" key="2">
    <source>
        <dbReference type="Proteomes" id="UP000268658"/>
    </source>
</evidence>
<dbReference type="EMBL" id="LR134477">
    <property type="protein sequence ID" value="VEI18407.1"/>
    <property type="molecule type" value="Genomic_DNA"/>
</dbReference>
<protein>
    <submittedName>
        <fullName evidence="1">Uncharacterized protein</fullName>
    </submittedName>
</protein>
<evidence type="ECO:0000313" key="1">
    <source>
        <dbReference type="EMBL" id="VEI18407.1"/>
    </source>
</evidence>
<dbReference type="RefSeq" id="WP_164719399.1">
    <property type="nucleotide sequence ID" value="NZ_JASPER010000007.1"/>
</dbReference>
<reference evidence="1 2" key="1">
    <citation type="submission" date="2018-12" db="EMBL/GenBank/DDBJ databases">
        <authorList>
            <consortium name="Pathogen Informatics"/>
        </authorList>
    </citation>
    <scope>NUCLEOTIDE SEQUENCE [LARGE SCALE GENOMIC DNA]</scope>
    <source>
        <strain evidence="1 2">NCTC10951</strain>
    </source>
</reference>
<name>A0A3S4ZAD4_ACTVI</name>
<dbReference type="KEGG" id="avc:NCTC10951_02702"/>
<dbReference type="Proteomes" id="UP000268658">
    <property type="component" value="Chromosome"/>
</dbReference>
<organism evidence="1 2">
    <name type="scientific">Actinomyces viscosus</name>
    <dbReference type="NCBI Taxonomy" id="1656"/>
    <lineage>
        <taxon>Bacteria</taxon>
        <taxon>Bacillati</taxon>
        <taxon>Actinomycetota</taxon>
        <taxon>Actinomycetes</taxon>
        <taxon>Actinomycetales</taxon>
        <taxon>Actinomycetaceae</taxon>
        <taxon>Actinomyces</taxon>
    </lineage>
</organism>
<accession>A0A3S4ZAD4</accession>
<gene>
    <name evidence="1" type="ORF">NCTC10951_02702</name>
</gene>
<sequence>MQCLNFLQHLLLMEALNELTSSVRNRVAAGETLLQETLQELETIEKLLDTGTVHIKPLPGATRTTNKQIGEAA</sequence>
<proteinExistence type="predicted"/>